<dbReference type="Proteomes" id="UP000836402">
    <property type="component" value="Unassembled WGS sequence"/>
</dbReference>
<feature type="region of interest" description="Disordered" evidence="3">
    <location>
        <begin position="517"/>
        <end position="569"/>
    </location>
</feature>
<feature type="compositionally biased region" description="Polar residues" evidence="3">
    <location>
        <begin position="29"/>
        <end position="43"/>
    </location>
</feature>
<name>A0A177TXR6_9BASI</name>
<dbReference type="PROSITE" id="PS50158">
    <property type="entry name" value="ZF_CCHC"/>
    <property type="match status" value="1"/>
</dbReference>
<evidence type="ECO:0000256" key="3">
    <source>
        <dbReference type="SAM" id="MobiDB-lite"/>
    </source>
</evidence>
<dbReference type="EMBL" id="LWDD02003048">
    <property type="protein sequence ID" value="KAE8238207.1"/>
    <property type="molecule type" value="Genomic_DNA"/>
</dbReference>
<evidence type="ECO:0000313" key="8">
    <source>
        <dbReference type="Proteomes" id="UP000836402"/>
    </source>
</evidence>
<feature type="compositionally biased region" description="Basic and acidic residues" evidence="3">
    <location>
        <begin position="58"/>
        <end position="80"/>
    </location>
</feature>
<feature type="domain" description="CCHC-type" evidence="4">
    <location>
        <begin position="493"/>
        <end position="507"/>
    </location>
</feature>
<accession>A0A177TXR6</accession>
<reference evidence="6" key="2">
    <citation type="journal article" date="2019" name="IMA Fungus">
        <title>Genome sequencing and comparison of five Tilletia species to identify candidate genes for the detection of regulated species infecting wheat.</title>
        <authorList>
            <person name="Nguyen H.D.T."/>
            <person name="Sultana T."/>
            <person name="Kesanakurti P."/>
            <person name="Hambleton S."/>
        </authorList>
    </citation>
    <scope>NUCLEOTIDE SEQUENCE</scope>
    <source>
        <strain evidence="6">DAOMC 238032</strain>
    </source>
</reference>
<dbReference type="GO" id="GO:0008270">
    <property type="term" value="F:zinc ion binding"/>
    <property type="evidence" value="ECO:0007669"/>
    <property type="project" value="UniProtKB-KW"/>
</dbReference>
<dbReference type="InterPro" id="IPR001878">
    <property type="entry name" value="Znf_CCHC"/>
</dbReference>
<feature type="compositionally biased region" description="Low complexity" evidence="3">
    <location>
        <begin position="475"/>
        <end position="491"/>
    </location>
</feature>
<feature type="compositionally biased region" description="Basic and acidic residues" evidence="3">
    <location>
        <begin position="416"/>
        <end position="425"/>
    </location>
</feature>
<feature type="compositionally biased region" description="Polar residues" evidence="3">
    <location>
        <begin position="13"/>
        <end position="22"/>
    </location>
</feature>
<feature type="region of interest" description="Disordered" evidence="3">
    <location>
        <begin position="176"/>
        <end position="200"/>
    </location>
</feature>
<comment type="caution">
    <text evidence="6">The sequence shown here is derived from an EMBL/GenBank/DDBJ whole genome shotgun (WGS) entry which is preliminary data.</text>
</comment>
<dbReference type="InterPro" id="IPR036875">
    <property type="entry name" value="Znf_CCHC_sf"/>
</dbReference>
<dbReference type="AlphaFoldDB" id="A0A177TXR6"/>
<keyword evidence="2" id="KW-0479">Metal-binding</keyword>
<dbReference type="SUPFAM" id="SSF57756">
    <property type="entry name" value="Retrovirus zinc finger-like domains"/>
    <property type="match status" value="1"/>
</dbReference>
<feature type="region of interest" description="Disordered" evidence="3">
    <location>
        <begin position="416"/>
        <end position="491"/>
    </location>
</feature>
<sequence length="569" mass="63146">MAPKKRKDIGDNVDNSGGNNINVDAADQRQVQPSPAPTSSSLSIAPPDIDDDDFGGDQDLKESDNGTIRKEHDSGPKDNNSDASHVHLPATGQAPEYMTSEEIELEIQILQGQHRILNLRKALIKNKRLQGKTPEPQVPNPRASVARTSALPDPEAVLRERQEERLRRAGLFPPRAHEVRQDRPSVPVTTVRHPSVPASPPTLLLNGIDRKIMGIMNATDRLGPEASGDKSELSRLGIKIPGPEKWKGDRSLQAFTEWTQSVAHYFGLYPPMTERLKIQLIGGYLTGDPLDYYWRHVAPTAQQWTAAEVMVALRRQFLVDELSRQAADKFETAEQGSKDIHAFQAYLLKLADQMTEYPSPIALNRRLLTGMKSNISAAIVANRGIDAELSPWEDIVQAAMDQERALQYVNKIKKADVRPPNKETSEPTTKPASVPLEPLVKKPVPGSSSDGQRPTPSTDRPRQPFYSSSPQAPATNRFTPGTRPTGPKPTDTCRSCGGLGHWSSHCPAKLRTSCVRIEDSAEEEDGKGNQEQDQEQEQEEHLTLDQLYDLYGYETSDELPSQEDHQYDE</sequence>
<keyword evidence="1" id="KW-0507">mRNA processing</keyword>
<reference evidence="6" key="1">
    <citation type="submission" date="2016-04" db="EMBL/GenBank/DDBJ databases">
        <authorList>
            <person name="Nguyen H.D."/>
            <person name="Kesanakurti P."/>
            <person name="Cullis J."/>
            <person name="Levesque C.A."/>
            <person name="Hambleton S."/>
        </authorList>
    </citation>
    <scope>NUCLEOTIDE SEQUENCE</scope>
    <source>
        <strain evidence="6">DAOMC 238032</strain>
    </source>
</reference>
<dbReference type="GO" id="GO:0006397">
    <property type="term" value="P:mRNA processing"/>
    <property type="evidence" value="ECO:0007669"/>
    <property type="project" value="UniProtKB-KW"/>
</dbReference>
<evidence type="ECO:0000313" key="5">
    <source>
        <dbReference type="EMBL" id="CAD6913926.1"/>
    </source>
</evidence>
<keyword evidence="8" id="KW-1185">Reference proteome</keyword>
<dbReference type="GO" id="GO:0003676">
    <property type="term" value="F:nucleic acid binding"/>
    <property type="evidence" value="ECO:0007669"/>
    <property type="project" value="InterPro"/>
</dbReference>
<evidence type="ECO:0000313" key="7">
    <source>
        <dbReference type="Proteomes" id="UP000077671"/>
    </source>
</evidence>
<keyword evidence="2" id="KW-0862">Zinc</keyword>
<reference evidence="5" key="3">
    <citation type="submission" date="2020-10" db="EMBL/GenBank/DDBJ databases">
        <authorList>
            <person name="Sedaghatjoo S."/>
        </authorList>
    </citation>
    <scope>NUCLEOTIDE SEQUENCE</scope>
    <source>
        <strain evidence="5">AZH3</strain>
    </source>
</reference>
<protein>
    <recommendedName>
        <fullName evidence="4">CCHC-type domain-containing protein</fullName>
    </recommendedName>
</protein>
<gene>
    <name evidence="6" type="ORF">A4X03_0g8908</name>
    <name evidence="5" type="ORF">JKIAZH3_G6235</name>
</gene>
<evidence type="ECO:0000259" key="4">
    <source>
        <dbReference type="PROSITE" id="PS50158"/>
    </source>
</evidence>
<evidence type="ECO:0000313" key="6">
    <source>
        <dbReference type="EMBL" id="KAE8238207.1"/>
    </source>
</evidence>
<dbReference type="EMBL" id="CAJHJG010001671">
    <property type="protein sequence ID" value="CAD6913926.1"/>
    <property type="molecule type" value="Genomic_DNA"/>
</dbReference>
<feature type="compositionally biased region" description="Polar residues" evidence="3">
    <location>
        <begin position="446"/>
        <end position="458"/>
    </location>
</feature>
<keyword evidence="2" id="KW-0863">Zinc-finger</keyword>
<feature type="region of interest" description="Disordered" evidence="3">
    <location>
        <begin position="1"/>
        <end position="88"/>
    </location>
</feature>
<organism evidence="6 7">
    <name type="scientific">Tilletia caries</name>
    <name type="common">wheat bunt fungus</name>
    <dbReference type="NCBI Taxonomy" id="13290"/>
    <lineage>
        <taxon>Eukaryota</taxon>
        <taxon>Fungi</taxon>
        <taxon>Dikarya</taxon>
        <taxon>Basidiomycota</taxon>
        <taxon>Ustilaginomycotina</taxon>
        <taxon>Exobasidiomycetes</taxon>
        <taxon>Tilletiales</taxon>
        <taxon>Tilletiaceae</taxon>
        <taxon>Tilletia</taxon>
    </lineage>
</organism>
<evidence type="ECO:0000256" key="1">
    <source>
        <dbReference type="ARBA" id="ARBA00022664"/>
    </source>
</evidence>
<feature type="compositionally biased region" description="Low complexity" evidence="3">
    <location>
        <begin position="434"/>
        <end position="445"/>
    </location>
</feature>
<feature type="compositionally biased region" description="Polar residues" evidence="3">
    <location>
        <begin position="465"/>
        <end position="474"/>
    </location>
</feature>
<proteinExistence type="predicted"/>
<evidence type="ECO:0000256" key="2">
    <source>
        <dbReference type="PROSITE-ProRule" id="PRU00047"/>
    </source>
</evidence>
<dbReference type="Proteomes" id="UP000077671">
    <property type="component" value="Unassembled WGS sequence"/>
</dbReference>